<reference evidence="2" key="1">
    <citation type="submission" date="2022-11" db="UniProtKB">
        <authorList>
            <consortium name="WormBaseParasite"/>
        </authorList>
    </citation>
    <scope>IDENTIFICATION</scope>
</reference>
<dbReference type="WBParaSite" id="JU765_v2.g347.t1">
    <property type="protein sequence ID" value="JU765_v2.g347.t1"/>
    <property type="gene ID" value="JU765_v2.g347"/>
</dbReference>
<evidence type="ECO:0000313" key="2">
    <source>
        <dbReference type="WBParaSite" id="JU765_v2.g347.t1"/>
    </source>
</evidence>
<organism evidence="1 2">
    <name type="scientific">Panagrolaimus sp. JU765</name>
    <dbReference type="NCBI Taxonomy" id="591449"/>
    <lineage>
        <taxon>Eukaryota</taxon>
        <taxon>Metazoa</taxon>
        <taxon>Ecdysozoa</taxon>
        <taxon>Nematoda</taxon>
        <taxon>Chromadorea</taxon>
        <taxon>Rhabditida</taxon>
        <taxon>Tylenchina</taxon>
        <taxon>Panagrolaimomorpha</taxon>
        <taxon>Panagrolaimoidea</taxon>
        <taxon>Panagrolaimidae</taxon>
        <taxon>Panagrolaimus</taxon>
    </lineage>
</organism>
<proteinExistence type="predicted"/>
<accession>A0AC34R568</accession>
<sequence length="157" mass="16727">MVSKIGFVLLALTASVLASDIGYGHGYFPWSGGWHAAPYYGYANGHGLNYGHGHDDADVYGKNYGHDYAHDDNDRREQAGGFAKGAKSDWANYQYGGEGSRAEGDAFAKSYGTNFGDGHDAGHAYGHGADHLDGHGAAFAHDSGYGHAPHYAAHHPW</sequence>
<dbReference type="Proteomes" id="UP000887576">
    <property type="component" value="Unplaced"/>
</dbReference>
<evidence type="ECO:0000313" key="1">
    <source>
        <dbReference type="Proteomes" id="UP000887576"/>
    </source>
</evidence>
<protein>
    <submittedName>
        <fullName evidence="2">Uncharacterized protein</fullName>
    </submittedName>
</protein>
<name>A0AC34R568_9BILA</name>